<protein>
    <recommendedName>
        <fullName evidence="3">Helitron helicase-like domain-containing protein</fullName>
    </recommendedName>
</protein>
<evidence type="ECO:0000313" key="2">
    <source>
        <dbReference type="Proteomes" id="UP000245207"/>
    </source>
</evidence>
<proteinExistence type="predicted"/>
<evidence type="ECO:0008006" key="3">
    <source>
        <dbReference type="Google" id="ProtNLM"/>
    </source>
</evidence>
<dbReference type="OrthoDB" id="1928976at2759"/>
<dbReference type="AlphaFoldDB" id="A0A2U1KNB3"/>
<keyword evidence="2" id="KW-1185">Reference proteome</keyword>
<name>A0A2U1KNB3_ARTAN</name>
<evidence type="ECO:0000313" key="1">
    <source>
        <dbReference type="EMBL" id="PWA38208.1"/>
    </source>
</evidence>
<dbReference type="Proteomes" id="UP000245207">
    <property type="component" value="Unassembled WGS sequence"/>
</dbReference>
<accession>A0A2U1KNB3</accession>
<organism evidence="1 2">
    <name type="scientific">Artemisia annua</name>
    <name type="common">Sweet wormwood</name>
    <dbReference type="NCBI Taxonomy" id="35608"/>
    <lineage>
        <taxon>Eukaryota</taxon>
        <taxon>Viridiplantae</taxon>
        <taxon>Streptophyta</taxon>
        <taxon>Embryophyta</taxon>
        <taxon>Tracheophyta</taxon>
        <taxon>Spermatophyta</taxon>
        <taxon>Magnoliopsida</taxon>
        <taxon>eudicotyledons</taxon>
        <taxon>Gunneridae</taxon>
        <taxon>Pentapetalae</taxon>
        <taxon>asterids</taxon>
        <taxon>campanulids</taxon>
        <taxon>Asterales</taxon>
        <taxon>Asteraceae</taxon>
        <taxon>Asteroideae</taxon>
        <taxon>Anthemideae</taxon>
        <taxon>Artemisiinae</taxon>
        <taxon>Artemisia</taxon>
    </lineage>
</organism>
<comment type="caution">
    <text evidence="1">The sequence shown here is derived from an EMBL/GenBank/DDBJ whole genome shotgun (WGS) entry which is preliminary data.</text>
</comment>
<dbReference type="PANTHER" id="PTHR45786">
    <property type="entry name" value="DNA BINDING PROTEIN-LIKE"/>
    <property type="match status" value="1"/>
</dbReference>
<reference evidence="1 2" key="1">
    <citation type="journal article" date="2018" name="Mol. Plant">
        <title>The genome of Artemisia annua provides insight into the evolution of Asteraceae family and artemisinin biosynthesis.</title>
        <authorList>
            <person name="Shen Q."/>
            <person name="Zhang L."/>
            <person name="Liao Z."/>
            <person name="Wang S."/>
            <person name="Yan T."/>
            <person name="Shi P."/>
            <person name="Liu M."/>
            <person name="Fu X."/>
            <person name="Pan Q."/>
            <person name="Wang Y."/>
            <person name="Lv Z."/>
            <person name="Lu X."/>
            <person name="Zhang F."/>
            <person name="Jiang W."/>
            <person name="Ma Y."/>
            <person name="Chen M."/>
            <person name="Hao X."/>
            <person name="Li L."/>
            <person name="Tang Y."/>
            <person name="Lv G."/>
            <person name="Zhou Y."/>
            <person name="Sun X."/>
            <person name="Brodelius P.E."/>
            <person name="Rose J.K.C."/>
            <person name="Tang K."/>
        </authorList>
    </citation>
    <scope>NUCLEOTIDE SEQUENCE [LARGE SCALE GENOMIC DNA]</scope>
    <source>
        <strain evidence="2">cv. Huhao1</strain>
        <tissue evidence="1">Leaf</tissue>
    </source>
</reference>
<dbReference type="PANTHER" id="PTHR45786:SF74">
    <property type="entry name" value="ATP-DEPENDENT DNA HELICASE"/>
    <property type="match status" value="1"/>
</dbReference>
<dbReference type="EMBL" id="PKPP01015881">
    <property type="protein sequence ID" value="PWA38208.1"/>
    <property type="molecule type" value="Genomic_DNA"/>
</dbReference>
<sequence>MYVYDTDHELQHRLSHFDPHERRVLCEDIIEGLIQFLNDNNGLVLLFRTARDKLLEADIPDFQIRLFGVVRAQQYELPTGDTIGAIVYEGGPESATDYDILIERHSREAENVNKLHPRYMALQFPLLFVYGAKKNDNEGLLCVPVI</sequence>
<gene>
    <name evidence="1" type="ORF">CTI12_AA529820</name>
</gene>